<proteinExistence type="predicted"/>
<keyword evidence="3" id="KW-1185">Reference proteome</keyword>
<dbReference type="EMBL" id="KV427619">
    <property type="protein sequence ID" value="KZT07435.1"/>
    <property type="molecule type" value="Genomic_DNA"/>
</dbReference>
<protein>
    <recommendedName>
        <fullName evidence="1">Alpha galactosidase C-terminal domain-containing protein</fullName>
    </recommendedName>
</protein>
<feature type="domain" description="Alpha galactosidase C-terminal" evidence="1">
    <location>
        <begin position="7"/>
        <end position="60"/>
    </location>
</feature>
<organism evidence="2 3">
    <name type="scientific">Laetiporus sulphureus 93-53</name>
    <dbReference type="NCBI Taxonomy" id="1314785"/>
    <lineage>
        <taxon>Eukaryota</taxon>
        <taxon>Fungi</taxon>
        <taxon>Dikarya</taxon>
        <taxon>Basidiomycota</taxon>
        <taxon>Agaricomycotina</taxon>
        <taxon>Agaricomycetes</taxon>
        <taxon>Polyporales</taxon>
        <taxon>Laetiporus</taxon>
    </lineage>
</organism>
<evidence type="ECO:0000313" key="2">
    <source>
        <dbReference type="EMBL" id="KZT07435.1"/>
    </source>
</evidence>
<evidence type="ECO:0000259" key="1">
    <source>
        <dbReference type="Pfam" id="PF17801"/>
    </source>
</evidence>
<dbReference type="Pfam" id="PF17801">
    <property type="entry name" value="Melibiase_C"/>
    <property type="match status" value="1"/>
</dbReference>
<dbReference type="AlphaFoldDB" id="A0A165ENJ9"/>
<dbReference type="Gene3D" id="2.60.40.1180">
    <property type="entry name" value="Golgi alpha-mannosidase II"/>
    <property type="match status" value="1"/>
</dbReference>
<dbReference type="OrthoDB" id="5795902at2759"/>
<dbReference type="Proteomes" id="UP000076871">
    <property type="component" value="Unassembled WGS sequence"/>
</dbReference>
<dbReference type="InterPro" id="IPR041233">
    <property type="entry name" value="Melibiase_C"/>
</dbReference>
<dbReference type="RefSeq" id="XP_040765175.1">
    <property type="nucleotide sequence ID" value="XM_040904302.1"/>
</dbReference>
<dbReference type="InterPro" id="IPR013780">
    <property type="entry name" value="Glyco_hydro_b"/>
</dbReference>
<accession>A0A165ENJ9</accession>
<name>A0A165ENJ9_9APHY</name>
<sequence length="61" mass="6767">MGQLNTLNELRDMTFSLMQSPCIRAGQQYSVHDLWMHSENGTAVQNFTVHAVPAHGVVALL</sequence>
<dbReference type="GeneID" id="63821332"/>
<gene>
    <name evidence="2" type="ORF">LAESUDRAFT_651410</name>
</gene>
<reference evidence="2 3" key="1">
    <citation type="journal article" date="2016" name="Mol. Biol. Evol.">
        <title>Comparative Genomics of Early-Diverging Mushroom-Forming Fungi Provides Insights into the Origins of Lignocellulose Decay Capabilities.</title>
        <authorList>
            <person name="Nagy L.G."/>
            <person name="Riley R."/>
            <person name="Tritt A."/>
            <person name="Adam C."/>
            <person name="Daum C."/>
            <person name="Floudas D."/>
            <person name="Sun H."/>
            <person name="Yadav J.S."/>
            <person name="Pangilinan J."/>
            <person name="Larsson K.H."/>
            <person name="Matsuura K."/>
            <person name="Barry K."/>
            <person name="Labutti K."/>
            <person name="Kuo R."/>
            <person name="Ohm R.A."/>
            <person name="Bhattacharya S.S."/>
            <person name="Shirouzu T."/>
            <person name="Yoshinaga Y."/>
            <person name="Martin F.M."/>
            <person name="Grigoriev I.V."/>
            <person name="Hibbett D.S."/>
        </authorList>
    </citation>
    <scope>NUCLEOTIDE SEQUENCE [LARGE SCALE GENOMIC DNA]</scope>
    <source>
        <strain evidence="2 3">93-53</strain>
    </source>
</reference>
<evidence type="ECO:0000313" key="3">
    <source>
        <dbReference type="Proteomes" id="UP000076871"/>
    </source>
</evidence>
<dbReference type="InParanoid" id="A0A165ENJ9"/>